<comment type="caution">
    <text evidence="5">The sequence shown here is derived from an EMBL/GenBank/DDBJ whole genome shotgun (WGS) entry which is preliminary data.</text>
</comment>
<dbReference type="PANTHER" id="PTHR43408:SF2">
    <property type="entry name" value="FMN REDUCTASE (NADPH)"/>
    <property type="match status" value="1"/>
</dbReference>
<keyword evidence="1" id="KW-0285">Flavoprotein</keyword>
<dbReference type="EMBL" id="JADBEB010000001">
    <property type="protein sequence ID" value="MBE1491812.1"/>
    <property type="molecule type" value="Genomic_DNA"/>
</dbReference>
<evidence type="ECO:0000256" key="1">
    <source>
        <dbReference type="ARBA" id="ARBA00022630"/>
    </source>
</evidence>
<gene>
    <name evidence="5" type="ORF">H4W31_007450</name>
</gene>
<dbReference type="PANTHER" id="PTHR43408">
    <property type="entry name" value="FMN REDUCTASE (NADPH)"/>
    <property type="match status" value="1"/>
</dbReference>
<protein>
    <submittedName>
        <fullName evidence="5">FMN reductase</fullName>
        <ecNumber evidence="5">1.5.1.38</ecNumber>
    </submittedName>
</protein>
<sequence>MSEVVVVSGNPRPGSRTRVLAESVGAAVARREGAAAPAVVDLAAYGPALLAPDEVRVAGGLARARAARVLVVATPTYKGSYTGILKVFLDNLPHRGLAGVVAVPVTVGATREQAGQSERHLRGLLAELGAEVRPGLAVTEADLADPGLAEGYVAELADRV</sequence>
<proteinExistence type="predicted"/>
<dbReference type="AlphaFoldDB" id="A0A927MC18"/>
<dbReference type="InterPro" id="IPR005025">
    <property type="entry name" value="FMN_Rdtase-like_dom"/>
</dbReference>
<dbReference type="InterPro" id="IPR051814">
    <property type="entry name" value="NAD(P)H-dep_FMN_reductase"/>
</dbReference>
<keyword evidence="3 5" id="KW-0560">Oxidoreductase</keyword>
<dbReference type="GO" id="GO:0052873">
    <property type="term" value="F:FMN reductase (NADPH) activity"/>
    <property type="evidence" value="ECO:0007669"/>
    <property type="project" value="UniProtKB-EC"/>
</dbReference>
<keyword evidence="2" id="KW-0288">FMN</keyword>
<evidence type="ECO:0000256" key="3">
    <source>
        <dbReference type="ARBA" id="ARBA00023002"/>
    </source>
</evidence>
<dbReference type="RefSeq" id="WP_192770814.1">
    <property type="nucleotide sequence ID" value="NZ_JADBEB010000001.1"/>
</dbReference>
<evidence type="ECO:0000313" key="5">
    <source>
        <dbReference type="EMBL" id="MBE1491812.1"/>
    </source>
</evidence>
<evidence type="ECO:0000259" key="4">
    <source>
        <dbReference type="Pfam" id="PF03358"/>
    </source>
</evidence>
<reference evidence="5" key="1">
    <citation type="submission" date="2020-10" db="EMBL/GenBank/DDBJ databases">
        <title>Sequencing the genomes of 1000 actinobacteria strains.</title>
        <authorList>
            <person name="Klenk H.-P."/>
        </authorList>
    </citation>
    <scope>NUCLEOTIDE SEQUENCE</scope>
    <source>
        <strain evidence="5">DSM 46832</strain>
    </source>
</reference>
<dbReference type="Proteomes" id="UP000649753">
    <property type="component" value="Unassembled WGS sequence"/>
</dbReference>
<dbReference type="SUPFAM" id="SSF52218">
    <property type="entry name" value="Flavoproteins"/>
    <property type="match status" value="1"/>
</dbReference>
<organism evidence="5 6">
    <name type="scientific">Plantactinospora soyae</name>
    <dbReference type="NCBI Taxonomy" id="1544732"/>
    <lineage>
        <taxon>Bacteria</taxon>
        <taxon>Bacillati</taxon>
        <taxon>Actinomycetota</taxon>
        <taxon>Actinomycetes</taxon>
        <taxon>Micromonosporales</taxon>
        <taxon>Micromonosporaceae</taxon>
        <taxon>Plantactinospora</taxon>
    </lineage>
</organism>
<evidence type="ECO:0000256" key="2">
    <source>
        <dbReference type="ARBA" id="ARBA00022643"/>
    </source>
</evidence>
<evidence type="ECO:0000313" key="6">
    <source>
        <dbReference type="Proteomes" id="UP000649753"/>
    </source>
</evidence>
<dbReference type="InterPro" id="IPR029039">
    <property type="entry name" value="Flavoprotein-like_sf"/>
</dbReference>
<keyword evidence="6" id="KW-1185">Reference proteome</keyword>
<name>A0A927MC18_9ACTN</name>
<dbReference type="Pfam" id="PF03358">
    <property type="entry name" value="FMN_red"/>
    <property type="match status" value="1"/>
</dbReference>
<feature type="domain" description="NADPH-dependent FMN reductase-like" evidence="4">
    <location>
        <begin position="4"/>
        <end position="137"/>
    </location>
</feature>
<dbReference type="EC" id="1.5.1.38" evidence="5"/>
<dbReference type="Gene3D" id="3.40.50.360">
    <property type="match status" value="1"/>
</dbReference>
<accession>A0A927MC18</accession>